<keyword evidence="4 10" id="KW-0812">Transmembrane</keyword>
<evidence type="ECO:0000256" key="1">
    <source>
        <dbReference type="ARBA" id="ARBA00004651"/>
    </source>
</evidence>
<keyword evidence="6 10" id="KW-1133">Transmembrane helix</keyword>
<evidence type="ECO:0000256" key="5">
    <source>
        <dbReference type="ARBA" id="ARBA00022777"/>
    </source>
</evidence>
<evidence type="ECO:0000256" key="2">
    <source>
        <dbReference type="ARBA" id="ARBA00022475"/>
    </source>
</evidence>
<dbReference type="GO" id="GO:0005886">
    <property type="term" value="C:plasma membrane"/>
    <property type="evidence" value="ECO:0007669"/>
    <property type="project" value="UniProtKB-SubCell"/>
</dbReference>
<dbReference type="Gene3D" id="1.20.5.1930">
    <property type="match status" value="1"/>
</dbReference>
<dbReference type="Gene3D" id="3.30.565.10">
    <property type="entry name" value="Histidine kinase-like ATPase, C-terminal domain"/>
    <property type="match status" value="1"/>
</dbReference>
<dbReference type="SMART" id="SM00387">
    <property type="entry name" value="HATPase_c"/>
    <property type="match status" value="1"/>
</dbReference>
<feature type="transmembrane region" description="Helical" evidence="10">
    <location>
        <begin position="36"/>
        <end position="59"/>
    </location>
</feature>
<proteinExistence type="predicted"/>
<organism evidence="13 14">
    <name type="scientific">Candidatus Desulfolinea nitratireducens</name>
    <dbReference type="NCBI Taxonomy" id="2841698"/>
    <lineage>
        <taxon>Bacteria</taxon>
        <taxon>Bacillati</taxon>
        <taxon>Chloroflexota</taxon>
        <taxon>Anaerolineae</taxon>
        <taxon>Anaerolineales</taxon>
        <taxon>Anaerolineales incertae sedis</taxon>
        <taxon>Candidatus Desulfolinea</taxon>
    </lineage>
</organism>
<evidence type="ECO:0000313" key="14">
    <source>
        <dbReference type="Proteomes" id="UP000614469"/>
    </source>
</evidence>
<keyword evidence="2" id="KW-1003">Cell membrane</keyword>
<dbReference type="InterPro" id="IPR029016">
    <property type="entry name" value="GAF-like_dom_sf"/>
</dbReference>
<dbReference type="InterPro" id="IPR003594">
    <property type="entry name" value="HATPase_dom"/>
</dbReference>
<evidence type="ECO:0000256" key="10">
    <source>
        <dbReference type="SAM" id="Phobius"/>
    </source>
</evidence>
<dbReference type="Gene3D" id="3.30.450.40">
    <property type="match status" value="1"/>
</dbReference>
<evidence type="ECO:0000256" key="7">
    <source>
        <dbReference type="ARBA" id="ARBA00023012"/>
    </source>
</evidence>
<evidence type="ECO:0000259" key="12">
    <source>
        <dbReference type="SMART" id="SM00387"/>
    </source>
</evidence>
<protein>
    <submittedName>
        <fullName evidence="13">GAF domain-containing sensor histidine kinase</fullName>
    </submittedName>
</protein>
<feature type="coiled-coil region" evidence="9">
    <location>
        <begin position="342"/>
        <end position="370"/>
    </location>
</feature>
<dbReference type="Pfam" id="PF13185">
    <property type="entry name" value="GAF_2"/>
    <property type="match status" value="1"/>
</dbReference>
<keyword evidence="8 10" id="KW-0472">Membrane</keyword>
<evidence type="ECO:0000313" key="13">
    <source>
        <dbReference type="EMBL" id="MBC8335645.1"/>
    </source>
</evidence>
<feature type="transmembrane region" description="Helical" evidence="10">
    <location>
        <begin position="12"/>
        <end position="30"/>
    </location>
</feature>
<dbReference type="PANTHER" id="PTHR24421:SF37">
    <property type="entry name" value="SENSOR HISTIDINE KINASE NARS"/>
    <property type="match status" value="1"/>
</dbReference>
<feature type="domain" description="GAF" evidence="11">
    <location>
        <begin position="203"/>
        <end position="350"/>
    </location>
</feature>
<comment type="caution">
    <text evidence="13">The sequence shown here is derived from an EMBL/GenBank/DDBJ whole genome shotgun (WGS) entry which is preliminary data.</text>
</comment>
<comment type="subcellular location">
    <subcellularLocation>
        <location evidence="1">Cell membrane</location>
        <topology evidence="1">Multi-pass membrane protein</topology>
    </subcellularLocation>
</comment>
<keyword evidence="5 13" id="KW-0418">Kinase</keyword>
<dbReference type="InterPro" id="IPR050482">
    <property type="entry name" value="Sensor_HK_TwoCompSys"/>
</dbReference>
<reference evidence="13 14" key="1">
    <citation type="submission" date="2020-08" db="EMBL/GenBank/DDBJ databases">
        <title>Bridging the membrane lipid divide: bacteria of the FCB group superphylum have the potential to synthesize archaeal ether lipids.</title>
        <authorList>
            <person name="Villanueva L."/>
            <person name="Von Meijenfeldt F.A.B."/>
            <person name="Westbye A.B."/>
            <person name="Yadav S."/>
            <person name="Hopmans E.C."/>
            <person name="Dutilh B.E."/>
            <person name="Sinninghe Damste J.S."/>
        </authorList>
    </citation>
    <scope>NUCLEOTIDE SEQUENCE [LARGE SCALE GENOMIC DNA]</scope>
    <source>
        <strain evidence="13">NIOZ-UU36</strain>
    </source>
</reference>
<keyword evidence="9" id="KW-0175">Coiled coil</keyword>
<evidence type="ECO:0000256" key="6">
    <source>
        <dbReference type="ARBA" id="ARBA00022989"/>
    </source>
</evidence>
<dbReference type="AlphaFoldDB" id="A0A8J6NJF1"/>
<dbReference type="EMBL" id="JACNJN010000119">
    <property type="protein sequence ID" value="MBC8335645.1"/>
    <property type="molecule type" value="Genomic_DNA"/>
</dbReference>
<evidence type="ECO:0000256" key="9">
    <source>
        <dbReference type="SAM" id="Coils"/>
    </source>
</evidence>
<dbReference type="Pfam" id="PF07730">
    <property type="entry name" value="HisKA_3"/>
    <property type="match status" value="1"/>
</dbReference>
<dbReference type="Pfam" id="PF02518">
    <property type="entry name" value="HATPase_c"/>
    <property type="match status" value="1"/>
</dbReference>
<dbReference type="PANTHER" id="PTHR24421">
    <property type="entry name" value="NITRATE/NITRITE SENSOR PROTEIN NARX-RELATED"/>
    <property type="match status" value="1"/>
</dbReference>
<sequence>MRKFDSPYIADWIAISLRWLILFALTMILAENNKLLALWPLFVMVLWNLTMSVMAGLNIRLRYHRRLAVIVDLLFASLLFWTKQGFTGPVLWVGILPIVSGAIYFEIWGGLLTASVIAVVELAYAYDKMPPSFLVKGGIVAAVTLALGLLFGFLGYKLSRNLRRNRESQQGKQRKKLGMENERLNAIYELASTLTATLNYRRVLESALDLSVRALHPDEDEDFSDQVVSAVLLFVGNELIVKSARRFTIADQRIAFSGSEGILGTAISGGESVLTQNVGYDPELGRSIALRTCTSSYCIPLRTGFTIYGVLLFAHPDLDFFTQERREMLELIGRQSIIAIQNARLYQDLVEEKERMIEVQEEARKKLARDLHDGPTQTISAIAMRMNLIRMMLTRAPEKVEDELFRVEEMARRTTKEIRHMLFTLRPLVLESQGLRAALESMAEKMNETYGQNVQVDVDENLAEKLEIGKQGVIFFIAEEAVNNARKHAKASLIKIRLRNLEPGLSLLEIQDNGVGFDLGLISKDYEKRGSLGMVNLNERTEMIGGLLHIDSVLGKGTNVQIFIPLTEEAAERLHHRK</sequence>
<feature type="domain" description="Histidine kinase/HSP90-like ATPase" evidence="12">
    <location>
        <begin position="469"/>
        <end position="568"/>
    </location>
</feature>
<gene>
    <name evidence="13" type="ORF">H8E29_10290</name>
</gene>
<dbReference type="InterPro" id="IPR011712">
    <property type="entry name" value="Sig_transdc_His_kin_sub3_dim/P"/>
</dbReference>
<evidence type="ECO:0000256" key="8">
    <source>
        <dbReference type="ARBA" id="ARBA00023136"/>
    </source>
</evidence>
<dbReference type="Proteomes" id="UP000614469">
    <property type="component" value="Unassembled WGS sequence"/>
</dbReference>
<keyword evidence="7" id="KW-0902">Two-component regulatory system</keyword>
<evidence type="ECO:0000256" key="3">
    <source>
        <dbReference type="ARBA" id="ARBA00022679"/>
    </source>
</evidence>
<dbReference type="GO" id="GO:0046983">
    <property type="term" value="F:protein dimerization activity"/>
    <property type="evidence" value="ECO:0007669"/>
    <property type="project" value="InterPro"/>
</dbReference>
<dbReference type="SUPFAM" id="SSF55781">
    <property type="entry name" value="GAF domain-like"/>
    <property type="match status" value="1"/>
</dbReference>
<dbReference type="SMART" id="SM00065">
    <property type="entry name" value="GAF"/>
    <property type="match status" value="1"/>
</dbReference>
<feature type="transmembrane region" description="Helical" evidence="10">
    <location>
        <begin position="133"/>
        <end position="156"/>
    </location>
</feature>
<dbReference type="SUPFAM" id="SSF55874">
    <property type="entry name" value="ATPase domain of HSP90 chaperone/DNA topoisomerase II/histidine kinase"/>
    <property type="match status" value="1"/>
</dbReference>
<dbReference type="CDD" id="cd16917">
    <property type="entry name" value="HATPase_UhpB-NarQ-NarX-like"/>
    <property type="match status" value="1"/>
</dbReference>
<feature type="transmembrane region" description="Helical" evidence="10">
    <location>
        <begin position="102"/>
        <end position="126"/>
    </location>
</feature>
<dbReference type="InterPro" id="IPR036890">
    <property type="entry name" value="HATPase_C_sf"/>
</dbReference>
<evidence type="ECO:0000256" key="4">
    <source>
        <dbReference type="ARBA" id="ARBA00022692"/>
    </source>
</evidence>
<keyword evidence="3" id="KW-0808">Transferase</keyword>
<dbReference type="GO" id="GO:0000155">
    <property type="term" value="F:phosphorelay sensor kinase activity"/>
    <property type="evidence" value="ECO:0007669"/>
    <property type="project" value="InterPro"/>
</dbReference>
<name>A0A8J6NJF1_9CHLR</name>
<evidence type="ECO:0000259" key="11">
    <source>
        <dbReference type="SMART" id="SM00065"/>
    </source>
</evidence>
<dbReference type="InterPro" id="IPR003018">
    <property type="entry name" value="GAF"/>
</dbReference>
<accession>A0A8J6NJF1</accession>